<dbReference type="InterPro" id="IPR006439">
    <property type="entry name" value="HAD-SF_hydro_IA"/>
</dbReference>
<dbReference type="SFLD" id="SFLDG01129">
    <property type="entry name" value="C1.5:_HAD__Beta-PGM__Phosphata"/>
    <property type="match status" value="1"/>
</dbReference>
<dbReference type="NCBIfam" id="TIGR01509">
    <property type="entry name" value="HAD-SF-IA-v3"/>
    <property type="match status" value="1"/>
</dbReference>
<organism evidence="1 2">
    <name type="scientific">Maribacter arenosus</name>
    <dbReference type="NCBI Taxonomy" id="1854708"/>
    <lineage>
        <taxon>Bacteria</taxon>
        <taxon>Pseudomonadati</taxon>
        <taxon>Bacteroidota</taxon>
        <taxon>Flavobacteriia</taxon>
        <taxon>Flavobacteriales</taxon>
        <taxon>Flavobacteriaceae</taxon>
        <taxon>Maribacter</taxon>
    </lineage>
</organism>
<keyword evidence="2" id="KW-1185">Reference proteome</keyword>
<proteinExistence type="predicted"/>
<evidence type="ECO:0000313" key="1">
    <source>
        <dbReference type="EMBL" id="MBD0849760.1"/>
    </source>
</evidence>
<dbReference type="PANTHER" id="PTHR43611">
    <property type="entry name" value="ALPHA-D-GLUCOSE 1-PHOSPHATE PHOSPHATASE"/>
    <property type="match status" value="1"/>
</dbReference>
<dbReference type="PRINTS" id="PR00413">
    <property type="entry name" value="HADHALOGNASE"/>
</dbReference>
<protein>
    <submittedName>
        <fullName evidence="1">HAD family phosphatase</fullName>
    </submittedName>
</protein>
<dbReference type="Gene3D" id="1.10.150.240">
    <property type="entry name" value="Putative phosphatase, domain 2"/>
    <property type="match status" value="1"/>
</dbReference>
<accession>A0ABR7V7T9</accession>
<dbReference type="Pfam" id="PF00702">
    <property type="entry name" value="Hydrolase"/>
    <property type="match status" value="1"/>
</dbReference>
<sequence length="205" mass="23676">MSAIDTIIFDLGGVLIDWNPKYVYRDVFDGDEEKVDWFLNNICTSEWNVAHDAGRPLKEGTELLVNQYPEYETWIRLYYDRWPEMLGGAISDSVAILRKLKQLNMHGLYALTNWSAETFPVAKQRFEFLRYFDGIVVSGAEKTIKPSQKIYNITLDRYNIIPEKAVFIDDNLNNVKAAEELGIKGIHFKSAMQLQNDLRTMNVAI</sequence>
<comment type="caution">
    <text evidence="1">The sequence shown here is derived from an EMBL/GenBank/DDBJ whole genome shotgun (WGS) entry which is preliminary data.</text>
</comment>
<reference evidence="1 2" key="1">
    <citation type="submission" date="2020-05" db="EMBL/GenBank/DDBJ databases">
        <title>The draft genome sequence of Maribacter arenosus CAU 1321.</title>
        <authorList>
            <person name="Mu L."/>
        </authorList>
    </citation>
    <scope>NUCLEOTIDE SEQUENCE [LARGE SCALE GENOMIC DNA]</scope>
    <source>
        <strain evidence="1 2">CAU 1321</strain>
    </source>
</reference>
<dbReference type="InterPro" id="IPR023198">
    <property type="entry name" value="PGP-like_dom2"/>
</dbReference>
<dbReference type="InterPro" id="IPR036412">
    <property type="entry name" value="HAD-like_sf"/>
</dbReference>
<evidence type="ECO:0000313" key="2">
    <source>
        <dbReference type="Proteomes" id="UP000598350"/>
    </source>
</evidence>
<dbReference type="Proteomes" id="UP000598350">
    <property type="component" value="Unassembled WGS sequence"/>
</dbReference>
<dbReference type="RefSeq" id="WP_188312868.1">
    <property type="nucleotide sequence ID" value="NZ_JABTCG010000001.1"/>
</dbReference>
<dbReference type="Gene3D" id="3.40.50.1000">
    <property type="entry name" value="HAD superfamily/HAD-like"/>
    <property type="match status" value="1"/>
</dbReference>
<dbReference type="InterPro" id="IPR023214">
    <property type="entry name" value="HAD_sf"/>
</dbReference>
<gene>
    <name evidence="1" type="ORF">HPE63_03695</name>
</gene>
<dbReference type="EMBL" id="JABTCG010000001">
    <property type="protein sequence ID" value="MBD0849760.1"/>
    <property type="molecule type" value="Genomic_DNA"/>
</dbReference>
<dbReference type="SFLD" id="SFLDS00003">
    <property type="entry name" value="Haloacid_Dehalogenase"/>
    <property type="match status" value="1"/>
</dbReference>
<name>A0ABR7V7T9_9FLAO</name>
<dbReference type="CDD" id="cd02603">
    <property type="entry name" value="HAD_sEH-N_like"/>
    <property type="match status" value="1"/>
</dbReference>
<dbReference type="SUPFAM" id="SSF56784">
    <property type="entry name" value="HAD-like"/>
    <property type="match status" value="1"/>
</dbReference>
<dbReference type="PANTHER" id="PTHR43611:SF3">
    <property type="entry name" value="FLAVIN MONONUCLEOTIDE HYDROLASE 1, CHLOROPLATIC"/>
    <property type="match status" value="1"/>
</dbReference>